<accession>A0A5E7UGL7</accession>
<dbReference type="SMART" id="SM00966">
    <property type="entry name" value="SpoVT_AbrB"/>
    <property type="match status" value="1"/>
</dbReference>
<dbReference type="InterPro" id="IPR007159">
    <property type="entry name" value="SpoVT-AbrB_dom"/>
</dbReference>
<dbReference type="NCBIfam" id="TIGR01439">
    <property type="entry name" value="lp_hng_hel_AbrB"/>
    <property type="match status" value="1"/>
</dbReference>
<dbReference type="SUPFAM" id="SSF89447">
    <property type="entry name" value="AbrB/MazE/MraZ-like"/>
    <property type="match status" value="1"/>
</dbReference>
<dbReference type="OrthoDB" id="9809003at2"/>
<dbReference type="Proteomes" id="UP000381378">
    <property type="component" value="Unassembled WGS sequence"/>
</dbReference>
<keyword evidence="1" id="KW-0238">DNA-binding</keyword>
<dbReference type="EMBL" id="CABVJF010000013">
    <property type="protein sequence ID" value="VVQ10171.1"/>
    <property type="molecule type" value="Genomic_DNA"/>
</dbReference>
<evidence type="ECO:0000259" key="2">
    <source>
        <dbReference type="PROSITE" id="PS51740"/>
    </source>
</evidence>
<dbReference type="Gene3D" id="2.10.260.10">
    <property type="match status" value="1"/>
</dbReference>
<dbReference type="RefSeq" id="WP_150786861.1">
    <property type="nucleotide sequence ID" value="NZ_CABVJF010000013.1"/>
</dbReference>
<organism evidence="3 4">
    <name type="scientific">Pseudomonas fluorescens</name>
    <dbReference type="NCBI Taxonomy" id="294"/>
    <lineage>
        <taxon>Bacteria</taxon>
        <taxon>Pseudomonadati</taxon>
        <taxon>Pseudomonadota</taxon>
        <taxon>Gammaproteobacteria</taxon>
        <taxon>Pseudomonadales</taxon>
        <taxon>Pseudomonadaceae</taxon>
        <taxon>Pseudomonas</taxon>
    </lineage>
</organism>
<evidence type="ECO:0000313" key="4">
    <source>
        <dbReference type="Proteomes" id="UP000381378"/>
    </source>
</evidence>
<evidence type="ECO:0000313" key="3">
    <source>
        <dbReference type="EMBL" id="VVQ10171.1"/>
    </source>
</evidence>
<dbReference type="InterPro" id="IPR037914">
    <property type="entry name" value="SpoVT-AbrB_sf"/>
</dbReference>
<reference evidence="3 4" key="1">
    <citation type="submission" date="2019-09" db="EMBL/GenBank/DDBJ databases">
        <authorList>
            <person name="Chandra G."/>
            <person name="Truman W A."/>
        </authorList>
    </citation>
    <scope>NUCLEOTIDE SEQUENCE [LARGE SCALE GENOMIC DNA]</scope>
    <source>
        <strain evidence="3">PS928</strain>
    </source>
</reference>
<evidence type="ECO:0000256" key="1">
    <source>
        <dbReference type="PROSITE-ProRule" id="PRU01076"/>
    </source>
</evidence>
<dbReference type="Pfam" id="PF04014">
    <property type="entry name" value="MazE_antitoxin"/>
    <property type="match status" value="1"/>
</dbReference>
<protein>
    <recommendedName>
        <fullName evidence="2">SpoVT-AbrB domain-containing protein</fullName>
    </recommendedName>
</protein>
<proteinExistence type="predicted"/>
<dbReference type="GO" id="GO:0003677">
    <property type="term" value="F:DNA binding"/>
    <property type="evidence" value="ECO:0007669"/>
    <property type="project" value="UniProtKB-UniRule"/>
</dbReference>
<dbReference type="PROSITE" id="PS51740">
    <property type="entry name" value="SPOVT_ABRB"/>
    <property type="match status" value="1"/>
</dbReference>
<dbReference type="AlphaFoldDB" id="A0A5E7UGL7"/>
<sequence>MATVPLNAKGQITIPLQVRATLGLRPGDEIEFVDLENGQFAIVAATYSVERLKGMIRKPKVIVSIDDMNAVFARKE</sequence>
<name>A0A5E7UGL7_PSEFL</name>
<gene>
    <name evidence="3" type="ORF">PS928_03590</name>
</gene>
<feature type="domain" description="SpoVT-AbrB" evidence="2">
    <location>
        <begin position="1"/>
        <end position="47"/>
    </location>
</feature>